<proteinExistence type="inferred from homology"/>
<evidence type="ECO:0000313" key="5">
    <source>
        <dbReference type="EMBL" id="WEK34298.1"/>
    </source>
</evidence>
<dbReference type="Pfam" id="PF00202">
    <property type="entry name" value="Aminotran_3"/>
    <property type="match status" value="1"/>
</dbReference>
<dbReference type="GO" id="GO:0008483">
    <property type="term" value="F:transaminase activity"/>
    <property type="evidence" value="ECO:0007669"/>
    <property type="project" value="UniProtKB-KW"/>
</dbReference>
<dbReference type="SUPFAM" id="SSF53383">
    <property type="entry name" value="PLP-dependent transferases"/>
    <property type="match status" value="1"/>
</dbReference>
<comment type="similarity">
    <text evidence="2 4">Belongs to the class-III pyridoxal-phosphate-dependent aminotransferase family.</text>
</comment>
<dbReference type="Proteomes" id="UP001220610">
    <property type="component" value="Chromosome"/>
</dbReference>
<keyword evidence="5" id="KW-0808">Transferase</keyword>
<evidence type="ECO:0000256" key="1">
    <source>
        <dbReference type="ARBA" id="ARBA00001933"/>
    </source>
</evidence>
<evidence type="ECO:0000256" key="3">
    <source>
        <dbReference type="ARBA" id="ARBA00022898"/>
    </source>
</evidence>
<dbReference type="PIRSF" id="PIRSF000521">
    <property type="entry name" value="Transaminase_4ab_Lys_Orn"/>
    <property type="match status" value="1"/>
</dbReference>
<evidence type="ECO:0000256" key="2">
    <source>
        <dbReference type="ARBA" id="ARBA00008954"/>
    </source>
</evidence>
<dbReference type="PROSITE" id="PS00600">
    <property type="entry name" value="AA_TRANSFER_CLASS_3"/>
    <property type="match status" value="1"/>
</dbReference>
<keyword evidence="3 4" id="KW-0663">Pyridoxal phosphate</keyword>
<sequence length="450" mass="50333">MLLNEQGDSNQSGGRQEYLQSLSEETQYWIREDAAVFLHQALSTPVMNILTRTEGAWLEDLQGKRYLDLHGNGVHNAGFSNPAVIAAVIRQLQERLAFTPRRYSNLPVIHLAQKLVALTPEGLTRVLFCPGGSEAIEMAVTIAKQVTGKWKTISYWDSYHGNGFQASSIGGEEHFSTGQGPMVPGAFHVEFPNYYRNPWRYTDQEAIDDQYLRQLELIIRRHPDMAALIAEPVSSTPVIPSRYYWEKVRELCDQHGIVLIFDEIIDGLGRTGRWFASEHFVTPDILVLGKSLGGGLLPFAGIVAKEKFNVLQHRSVGHYTHEKNPLCATAGLAAIEYIEAENLVRNAAEQGQYLLDSLLAMQEQFPVIGHVAGKGLHIGIDLVTDRETKERAGQYAEQVMYYCLREGIAFKVIEGNVLTLRPALTITRDECNRVLQTLTAAFTHCKLNKG</sequence>
<organism evidence="5 6">
    <name type="scientific">Candidatus Pseudobacter hemicellulosilyticus</name>
    <dbReference type="NCBI Taxonomy" id="3121375"/>
    <lineage>
        <taxon>Bacteria</taxon>
        <taxon>Pseudomonadati</taxon>
        <taxon>Bacteroidota</taxon>
        <taxon>Chitinophagia</taxon>
        <taxon>Chitinophagales</taxon>
        <taxon>Chitinophagaceae</taxon>
        <taxon>Pseudobacter</taxon>
    </lineage>
</organism>
<accession>A0AAJ5WPP8</accession>
<dbReference type="EMBL" id="CP119311">
    <property type="protein sequence ID" value="WEK34298.1"/>
    <property type="molecule type" value="Genomic_DNA"/>
</dbReference>
<dbReference type="InterPro" id="IPR015421">
    <property type="entry name" value="PyrdxlP-dep_Trfase_major"/>
</dbReference>
<dbReference type="InterPro" id="IPR049704">
    <property type="entry name" value="Aminotrans_3_PPA_site"/>
</dbReference>
<dbReference type="AlphaFoldDB" id="A0AAJ5WPP8"/>
<dbReference type="PANTHER" id="PTHR43094">
    <property type="entry name" value="AMINOTRANSFERASE"/>
    <property type="match status" value="1"/>
</dbReference>
<evidence type="ECO:0000256" key="4">
    <source>
        <dbReference type="RuleBase" id="RU003560"/>
    </source>
</evidence>
<evidence type="ECO:0000313" key="6">
    <source>
        <dbReference type="Proteomes" id="UP001220610"/>
    </source>
</evidence>
<keyword evidence="5" id="KW-0032">Aminotransferase</keyword>
<dbReference type="Gene3D" id="3.40.640.10">
    <property type="entry name" value="Type I PLP-dependent aspartate aminotransferase-like (Major domain)"/>
    <property type="match status" value="1"/>
</dbReference>
<comment type="cofactor">
    <cofactor evidence="1">
        <name>pyridoxal 5'-phosphate</name>
        <dbReference type="ChEBI" id="CHEBI:597326"/>
    </cofactor>
</comment>
<dbReference type="Gene3D" id="3.90.1150.10">
    <property type="entry name" value="Aspartate Aminotransferase, domain 1"/>
    <property type="match status" value="1"/>
</dbReference>
<dbReference type="GO" id="GO:0030170">
    <property type="term" value="F:pyridoxal phosphate binding"/>
    <property type="evidence" value="ECO:0007669"/>
    <property type="project" value="InterPro"/>
</dbReference>
<protein>
    <submittedName>
        <fullName evidence="5">Aspartate aminotransferase family protein</fullName>
    </submittedName>
</protein>
<dbReference type="NCBIfam" id="NF004755">
    <property type="entry name" value="PRK06082.1"/>
    <property type="match status" value="1"/>
</dbReference>
<dbReference type="InterPro" id="IPR005814">
    <property type="entry name" value="Aminotrans_3"/>
</dbReference>
<dbReference type="InterPro" id="IPR015422">
    <property type="entry name" value="PyrdxlP-dep_Trfase_small"/>
</dbReference>
<dbReference type="InterPro" id="IPR015424">
    <property type="entry name" value="PyrdxlP-dep_Trfase"/>
</dbReference>
<gene>
    <name evidence="5" type="ORF">P0Y53_17570</name>
</gene>
<dbReference type="PANTHER" id="PTHR43094:SF1">
    <property type="entry name" value="AMINOTRANSFERASE CLASS-III"/>
    <property type="match status" value="1"/>
</dbReference>
<name>A0AAJ5WPP8_9BACT</name>
<dbReference type="CDD" id="cd00610">
    <property type="entry name" value="OAT_like"/>
    <property type="match status" value="1"/>
</dbReference>
<reference evidence="5" key="1">
    <citation type="submission" date="2023-03" db="EMBL/GenBank/DDBJ databases">
        <title>Andean soil-derived lignocellulolytic bacterial consortium as a source of novel taxa and putative plastic-active enzymes.</title>
        <authorList>
            <person name="Diaz-Garcia L."/>
            <person name="Chuvochina M."/>
            <person name="Feuerriegel G."/>
            <person name="Bunk B."/>
            <person name="Sproer C."/>
            <person name="Streit W.R."/>
            <person name="Rodriguez L.M."/>
            <person name="Overmann J."/>
            <person name="Jimenez D.J."/>
        </authorList>
    </citation>
    <scope>NUCLEOTIDE SEQUENCE</scope>
    <source>
        <strain evidence="5">MAG 7</strain>
    </source>
</reference>